<dbReference type="STRING" id="4555.A0A368RW46"/>
<dbReference type="PANTHER" id="PTHR10894:SF12">
    <property type="entry name" value="OS06G0355900 PROTEIN"/>
    <property type="match status" value="1"/>
</dbReference>
<accession>A0A368RW46</accession>
<reference evidence="2" key="1">
    <citation type="journal article" date="2012" name="Nat. Biotechnol.">
        <title>Reference genome sequence of the model plant Setaria.</title>
        <authorList>
            <person name="Bennetzen J.L."/>
            <person name="Schmutz J."/>
            <person name="Wang H."/>
            <person name="Percifield R."/>
            <person name="Hawkins J."/>
            <person name="Pontaroli A.C."/>
            <person name="Estep M."/>
            <person name="Feng L."/>
            <person name="Vaughn J.N."/>
            <person name="Grimwood J."/>
            <person name="Jenkins J."/>
            <person name="Barry K."/>
            <person name="Lindquist E."/>
            <person name="Hellsten U."/>
            <person name="Deshpande S."/>
            <person name="Wang X."/>
            <person name="Wu X."/>
            <person name="Mitros T."/>
            <person name="Triplett J."/>
            <person name="Yang X."/>
            <person name="Ye C.Y."/>
            <person name="Mauro-Herrera M."/>
            <person name="Wang L."/>
            <person name="Li P."/>
            <person name="Sharma M."/>
            <person name="Sharma R."/>
            <person name="Ronald P.C."/>
            <person name="Panaud O."/>
            <person name="Kellogg E.A."/>
            <person name="Brutnell T.P."/>
            <person name="Doust A.N."/>
            <person name="Tuskan G.A."/>
            <person name="Rokhsar D."/>
            <person name="Devos K.M."/>
        </authorList>
    </citation>
    <scope>NUCLEOTIDE SEQUENCE [LARGE SCALE GENOMIC DNA]</scope>
    <source>
        <strain evidence="2">Yugu1</strain>
    </source>
</reference>
<dbReference type="PANTHER" id="PTHR10894">
    <property type="entry name" value="NUCLEOLAR PROTEIN 5 NUCLEOLAR PROTEIN NOP5 NOP58"/>
    <property type="match status" value="1"/>
</dbReference>
<name>A0A368RW46_SETIT</name>
<proteinExistence type="predicted"/>
<dbReference type="EMBL" id="CM003534">
    <property type="protein sequence ID" value="RCV34379.1"/>
    <property type="molecule type" value="Genomic_DNA"/>
</dbReference>
<gene>
    <name evidence="2" type="ORF">SETIT_7G155500v2</name>
</gene>
<dbReference type="GO" id="GO:0032040">
    <property type="term" value="C:small-subunit processome"/>
    <property type="evidence" value="ECO:0007669"/>
    <property type="project" value="InterPro"/>
</dbReference>
<evidence type="ECO:0000256" key="1">
    <source>
        <dbReference type="SAM" id="MobiDB-lite"/>
    </source>
</evidence>
<dbReference type="AlphaFoldDB" id="A0A368RW46"/>
<sequence>MVVKAEGSPSTAWGKEKVVKAEASPSTPRGEGKMVKAKASPSRTWEEAKQKKAEETVDREEESEEYYEDWELEEGEEDDEEEYENWNCFPGLAFEAFEDKTSAINPDTGVNEQLARMITDCIKPDQKLAVGSHEYKEIIEKTMKISCLHDSTVMEVMWGLKNCMHHYVPAELTKDDRPLMSEGMKRVLDKHRFDYKPEIINDRIIEVACVKL</sequence>
<dbReference type="GO" id="GO:0030515">
    <property type="term" value="F:snoRNA binding"/>
    <property type="evidence" value="ECO:0007669"/>
    <property type="project" value="InterPro"/>
</dbReference>
<organism evidence="2">
    <name type="scientific">Setaria italica</name>
    <name type="common">Foxtail millet</name>
    <name type="synonym">Panicum italicum</name>
    <dbReference type="NCBI Taxonomy" id="4555"/>
    <lineage>
        <taxon>Eukaryota</taxon>
        <taxon>Viridiplantae</taxon>
        <taxon>Streptophyta</taxon>
        <taxon>Embryophyta</taxon>
        <taxon>Tracheophyta</taxon>
        <taxon>Spermatophyta</taxon>
        <taxon>Magnoliopsida</taxon>
        <taxon>Liliopsida</taxon>
        <taxon>Poales</taxon>
        <taxon>Poaceae</taxon>
        <taxon>PACMAD clade</taxon>
        <taxon>Panicoideae</taxon>
        <taxon>Panicodae</taxon>
        <taxon>Paniceae</taxon>
        <taxon>Cenchrinae</taxon>
        <taxon>Setaria</taxon>
    </lineage>
</organism>
<dbReference type="GO" id="GO:0031428">
    <property type="term" value="C:box C/D methylation guide snoRNP complex"/>
    <property type="evidence" value="ECO:0007669"/>
    <property type="project" value="InterPro"/>
</dbReference>
<dbReference type="InterPro" id="IPR045056">
    <property type="entry name" value="Nop56/Nop58"/>
</dbReference>
<protein>
    <submittedName>
        <fullName evidence="2">Uncharacterized protein</fullName>
    </submittedName>
</protein>
<evidence type="ECO:0000313" key="2">
    <source>
        <dbReference type="EMBL" id="RCV34379.1"/>
    </source>
</evidence>
<feature type="compositionally biased region" description="Basic and acidic residues" evidence="1">
    <location>
        <begin position="44"/>
        <end position="56"/>
    </location>
</feature>
<reference evidence="2" key="2">
    <citation type="submission" date="2015-07" db="EMBL/GenBank/DDBJ databases">
        <authorList>
            <person name="Noorani M."/>
        </authorList>
    </citation>
    <scope>NUCLEOTIDE SEQUENCE</scope>
    <source>
        <strain evidence="2">Yugu1</strain>
    </source>
</reference>
<feature type="region of interest" description="Disordered" evidence="1">
    <location>
        <begin position="1"/>
        <end position="81"/>
    </location>
</feature>
<feature type="compositionally biased region" description="Acidic residues" evidence="1">
    <location>
        <begin position="57"/>
        <end position="81"/>
    </location>
</feature>
<dbReference type="OrthoDB" id="693130at2759"/>